<sequence>MIAVVNQTPPLIVYSNRGEIYDAIKGEWTGRDKCVPLVSYVPEWIQLNAKIIGGCCRVYPEDILTIRKCIDNIDGFVIPFVTPRKVGMTLVVRRNDFKSFPSRLNTHTNTHTKRKEDCSILQLLVDADDFSSFWDDGRCSELFFSGTPKGSISWTVSSVVPEIFLFGAQLQLQSSIRGHNYCRNACLIDIEL</sequence>
<comment type="pathway">
    <text evidence="5">Amino-acid biosynthesis; L-methionine biosynthesis via de novo pathway.</text>
</comment>
<dbReference type="GO" id="GO:0033528">
    <property type="term" value="P:S-methylmethionine cycle"/>
    <property type="evidence" value="ECO:0007669"/>
    <property type="project" value="TreeGrafter"/>
</dbReference>
<dbReference type="PANTHER" id="PTHR46015:SF1">
    <property type="entry name" value="HOMOCYSTEINE S-METHYLTRANSFERASE-LIKE ISOFORM 1"/>
    <property type="match status" value="1"/>
</dbReference>
<dbReference type="Proteomes" id="UP000091820">
    <property type="component" value="Unassembled WGS sequence"/>
</dbReference>
<dbReference type="InterPro" id="IPR051486">
    <property type="entry name" value="Hcy_S-methyltransferase"/>
</dbReference>
<dbReference type="Pfam" id="PF02574">
    <property type="entry name" value="S-methyl_trans"/>
    <property type="match status" value="1"/>
</dbReference>
<evidence type="ECO:0000256" key="3">
    <source>
        <dbReference type="ARBA" id="ARBA00022723"/>
    </source>
</evidence>
<keyword evidence="4" id="KW-0862">Zinc</keyword>
<dbReference type="GO" id="GO:0032259">
    <property type="term" value="P:methylation"/>
    <property type="evidence" value="ECO:0007669"/>
    <property type="project" value="UniProtKB-KW"/>
</dbReference>
<protein>
    <submittedName>
        <fullName evidence="7">Hcy-binding domain-containing protein</fullName>
    </submittedName>
</protein>
<dbReference type="VEuPathDB" id="VectorBase:GBRI023435"/>
<organism evidence="7 8">
    <name type="scientific">Glossina brevipalpis</name>
    <dbReference type="NCBI Taxonomy" id="37001"/>
    <lineage>
        <taxon>Eukaryota</taxon>
        <taxon>Metazoa</taxon>
        <taxon>Ecdysozoa</taxon>
        <taxon>Arthropoda</taxon>
        <taxon>Hexapoda</taxon>
        <taxon>Insecta</taxon>
        <taxon>Pterygota</taxon>
        <taxon>Neoptera</taxon>
        <taxon>Endopterygota</taxon>
        <taxon>Diptera</taxon>
        <taxon>Brachycera</taxon>
        <taxon>Muscomorpha</taxon>
        <taxon>Hippoboscoidea</taxon>
        <taxon>Glossinidae</taxon>
        <taxon>Glossina</taxon>
    </lineage>
</organism>
<keyword evidence="3" id="KW-0479">Metal-binding</keyword>
<dbReference type="EnsemblMetazoa" id="GBRI023435-RA">
    <property type="protein sequence ID" value="GBRI023435-PA"/>
    <property type="gene ID" value="GBRI023435"/>
</dbReference>
<reference evidence="8" key="1">
    <citation type="submission" date="2014-03" db="EMBL/GenBank/DDBJ databases">
        <authorList>
            <person name="Aksoy S."/>
            <person name="Warren W."/>
            <person name="Wilson R.K."/>
        </authorList>
    </citation>
    <scope>NUCLEOTIDE SEQUENCE [LARGE SCALE GENOMIC DNA]</scope>
    <source>
        <strain evidence="8">IAEA</strain>
    </source>
</reference>
<keyword evidence="1" id="KW-0489">Methyltransferase</keyword>
<dbReference type="PANTHER" id="PTHR46015">
    <property type="entry name" value="ZGC:172121"/>
    <property type="match status" value="1"/>
</dbReference>
<dbReference type="STRING" id="37001.A0A1A9WL05"/>
<dbReference type="Gene3D" id="3.20.20.330">
    <property type="entry name" value="Homocysteine-binding-like domain"/>
    <property type="match status" value="1"/>
</dbReference>
<name>A0A1A9WL05_9MUSC</name>
<evidence type="ECO:0000313" key="8">
    <source>
        <dbReference type="Proteomes" id="UP000091820"/>
    </source>
</evidence>
<evidence type="ECO:0000259" key="6">
    <source>
        <dbReference type="Pfam" id="PF02574"/>
    </source>
</evidence>
<evidence type="ECO:0000256" key="4">
    <source>
        <dbReference type="ARBA" id="ARBA00022833"/>
    </source>
</evidence>
<evidence type="ECO:0000313" key="7">
    <source>
        <dbReference type="EnsemblMetazoa" id="GBRI023435-PA"/>
    </source>
</evidence>
<dbReference type="AlphaFoldDB" id="A0A1A9WL05"/>
<dbReference type="InterPro" id="IPR003726">
    <property type="entry name" value="HCY_dom"/>
</dbReference>
<dbReference type="SUPFAM" id="SSF82282">
    <property type="entry name" value="Homocysteine S-methyltransferase"/>
    <property type="match status" value="1"/>
</dbReference>
<keyword evidence="8" id="KW-1185">Reference proteome</keyword>
<evidence type="ECO:0000256" key="1">
    <source>
        <dbReference type="ARBA" id="ARBA00022603"/>
    </source>
</evidence>
<dbReference type="GO" id="GO:0009086">
    <property type="term" value="P:methionine biosynthetic process"/>
    <property type="evidence" value="ECO:0007669"/>
    <property type="project" value="TreeGrafter"/>
</dbReference>
<keyword evidence="2" id="KW-0808">Transferase</keyword>
<dbReference type="GO" id="GO:0046872">
    <property type="term" value="F:metal ion binding"/>
    <property type="evidence" value="ECO:0007669"/>
    <property type="project" value="UniProtKB-KW"/>
</dbReference>
<accession>A0A1A9WL05</accession>
<evidence type="ECO:0000256" key="2">
    <source>
        <dbReference type="ARBA" id="ARBA00022679"/>
    </source>
</evidence>
<reference evidence="7" key="2">
    <citation type="submission" date="2020-05" db="UniProtKB">
        <authorList>
            <consortium name="EnsemblMetazoa"/>
        </authorList>
    </citation>
    <scope>IDENTIFICATION</scope>
    <source>
        <strain evidence="7">IAEA</strain>
    </source>
</reference>
<feature type="domain" description="Hcy-binding" evidence="6">
    <location>
        <begin position="9"/>
        <end position="69"/>
    </location>
</feature>
<proteinExistence type="predicted"/>
<dbReference type="GO" id="GO:0008898">
    <property type="term" value="F:S-adenosylmethionine-homocysteine S-methyltransferase activity"/>
    <property type="evidence" value="ECO:0007669"/>
    <property type="project" value="TreeGrafter"/>
</dbReference>
<evidence type="ECO:0000256" key="5">
    <source>
        <dbReference type="ARBA" id="ARBA00034478"/>
    </source>
</evidence>
<dbReference type="InterPro" id="IPR036589">
    <property type="entry name" value="HCY_dom_sf"/>
</dbReference>